<keyword evidence="1" id="KW-0472">Membrane</keyword>
<evidence type="ECO:0000256" key="1">
    <source>
        <dbReference type="SAM" id="Phobius"/>
    </source>
</evidence>
<evidence type="ECO:0000313" key="3">
    <source>
        <dbReference type="Proteomes" id="UP000464620"/>
    </source>
</evidence>
<sequence>MGMGMEQIGNWKWRGGGSTLHFFSFFFFWVRIGGSTLGLVFFVQNVVVLRF</sequence>
<protein>
    <recommendedName>
        <fullName evidence="4">Transmembrane protein</fullName>
    </recommendedName>
</protein>
<dbReference type="EMBL" id="CP031001">
    <property type="protein sequence ID" value="QHN77289.1"/>
    <property type="molecule type" value="Genomic_DNA"/>
</dbReference>
<reference evidence="2 3" key="1">
    <citation type="submission" date="2020-01" db="EMBL/GenBank/DDBJ databases">
        <title>Genome sequence of Arachis hypogaea, cultivar Shitouqi.</title>
        <authorList>
            <person name="Zhuang W."/>
            <person name="Chen H."/>
            <person name="Varshney R."/>
            <person name="Wang D."/>
            <person name="Ming R."/>
        </authorList>
    </citation>
    <scope>NUCLEOTIDE SEQUENCE [LARGE SCALE GENOMIC DNA]</scope>
    <source>
        <tissue evidence="2">Young leaf</tissue>
    </source>
</reference>
<dbReference type="Proteomes" id="UP000464620">
    <property type="component" value="Chromosome B09"/>
</dbReference>
<feature type="transmembrane region" description="Helical" evidence="1">
    <location>
        <begin position="20"/>
        <end position="43"/>
    </location>
</feature>
<name>A0A6B9V7C3_ARAHY</name>
<dbReference type="AlphaFoldDB" id="A0A6B9V7C3"/>
<evidence type="ECO:0008006" key="4">
    <source>
        <dbReference type="Google" id="ProtNLM"/>
    </source>
</evidence>
<accession>A0A6B9V7C3</accession>
<evidence type="ECO:0000313" key="2">
    <source>
        <dbReference type="EMBL" id="QHN77289.1"/>
    </source>
</evidence>
<gene>
    <name evidence="2" type="ORF">DS421_19g651310</name>
</gene>
<proteinExistence type="predicted"/>
<keyword evidence="1" id="KW-0812">Transmembrane</keyword>
<keyword evidence="1" id="KW-1133">Transmembrane helix</keyword>
<organism evidence="2 3">
    <name type="scientific">Arachis hypogaea</name>
    <name type="common">Peanut</name>
    <dbReference type="NCBI Taxonomy" id="3818"/>
    <lineage>
        <taxon>Eukaryota</taxon>
        <taxon>Viridiplantae</taxon>
        <taxon>Streptophyta</taxon>
        <taxon>Embryophyta</taxon>
        <taxon>Tracheophyta</taxon>
        <taxon>Spermatophyta</taxon>
        <taxon>Magnoliopsida</taxon>
        <taxon>eudicotyledons</taxon>
        <taxon>Gunneridae</taxon>
        <taxon>Pentapetalae</taxon>
        <taxon>rosids</taxon>
        <taxon>fabids</taxon>
        <taxon>Fabales</taxon>
        <taxon>Fabaceae</taxon>
        <taxon>Papilionoideae</taxon>
        <taxon>50 kb inversion clade</taxon>
        <taxon>dalbergioids sensu lato</taxon>
        <taxon>Dalbergieae</taxon>
        <taxon>Pterocarpus clade</taxon>
        <taxon>Arachis</taxon>
    </lineage>
</organism>